<dbReference type="Proteomes" id="UP000503117">
    <property type="component" value="Chromosome"/>
</dbReference>
<dbReference type="RefSeq" id="WP_169110929.1">
    <property type="nucleotide sequence ID" value="NZ_CP051684.1"/>
</dbReference>
<evidence type="ECO:0000313" key="2">
    <source>
        <dbReference type="Proteomes" id="UP000503117"/>
    </source>
</evidence>
<sequence length="212" mass="24418">MMSTSSPGLTRFYAFFESWGRERLDGLDASHFRGLTDSETEEAWNFLEKNLAVSLESTRGLYLINPLRAVEEFKKQVSMPIAESTYRDQRCAREENRTLMLHLILSHEPARAYVEILNAFASSEFADVRARFADYLPVAEVSQRSLDLLKGMIFTETDSIAQSLAISKFMAVRGYNFKFRDEHYKALYRALTSSDEEEKRAAIQQIENDRSI</sequence>
<name>A0ABX6M598_9BURK</name>
<keyword evidence="2" id="KW-1185">Reference proteome</keyword>
<evidence type="ECO:0000313" key="1">
    <source>
        <dbReference type="EMBL" id="QJD89340.1"/>
    </source>
</evidence>
<gene>
    <name evidence="1" type="ORF">HH213_03985</name>
</gene>
<protein>
    <recommendedName>
        <fullName evidence="3">DUF4476 domain-containing protein</fullName>
    </recommendedName>
</protein>
<dbReference type="EMBL" id="CP051684">
    <property type="protein sequence ID" value="QJD89340.1"/>
    <property type="molecule type" value="Genomic_DNA"/>
</dbReference>
<proteinExistence type="predicted"/>
<organism evidence="1 2">
    <name type="scientific">Duganella dendranthematis</name>
    <dbReference type="NCBI Taxonomy" id="2728021"/>
    <lineage>
        <taxon>Bacteria</taxon>
        <taxon>Pseudomonadati</taxon>
        <taxon>Pseudomonadota</taxon>
        <taxon>Betaproteobacteria</taxon>
        <taxon>Burkholderiales</taxon>
        <taxon>Oxalobacteraceae</taxon>
        <taxon>Telluria group</taxon>
        <taxon>Duganella</taxon>
    </lineage>
</organism>
<evidence type="ECO:0008006" key="3">
    <source>
        <dbReference type="Google" id="ProtNLM"/>
    </source>
</evidence>
<accession>A0ABX6M598</accession>
<reference evidence="1 2" key="1">
    <citation type="submission" date="2020-04" db="EMBL/GenBank/DDBJ databases">
        <title>Genome sequencing of novel species.</title>
        <authorList>
            <person name="Heo J."/>
            <person name="Kim S.-J."/>
            <person name="Kim J.-S."/>
            <person name="Hong S.-B."/>
            <person name="Kwon S.-W."/>
        </authorList>
    </citation>
    <scope>NUCLEOTIDE SEQUENCE [LARGE SCALE GENOMIC DNA]</scope>
    <source>
        <strain evidence="1 2">AF9R3</strain>
    </source>
</reference>